<keyword evidence="4" id="KW-1185">Reference proteome</keyword>
<feature type="region of interest" description="Disordered" evidence="1">
    <location>
        <begin position="118"/>
        <end position="165"/>
    </location>
</feature>
<dbReference type="STRING" id="58117.SAMN05421833_11871"/>
<dbReference type="InterPro" id="IPR029063">
    <property type="entry name" value="SAM-dependent_MTases_sf"/>
</dbReference>
<feature type="compositionally biased region" description="Basic and acidic residues" evidence="1">
    <location>
        <begin position="119"/>
        <end position="133"/>
    </location>
</feature>
<dbReference type="Gene3D" id="3.40.50.150">
    <property type="entry name" value="Vaccinia Virus protein VP39"/>
    <property type="match status" value="1"/>
</dbReference>
<dbReference type="AlphaFoldDB" id="A0A1N7EJQ9"/>
<evidence type="ECO:0000313" key="3">
    <source>
        <dbReference type="EMBL" id="SIR88333.1"/>
    </source>
</evidence>
<sequence length="165" mass="18057">MVISNCVINLSDDKAATLAEAFRVLRPGGRFGVSDVVTEDAIPDQDLRRRTETRIGCTAGSLTVGEYRTLLLDAGFTGIAITPTADHGDGVHSAIVKAAKPPVAPGFEIRPMRAARGRWRLDHPIRRVPREHGQPGPAPGGRLPRPRHPRTHRPPSRRLARRPHD</sequence>
<reference evidence="4" key="1">
    <citation type="submission" date="2017-01" db="EMBL/GenBank/DDBJ databases">
        <authorList>
            <person name="Varghese N."/>
            <person name="Submissions S."/>
        </authorList>
    </citation>
    <scope>NUCLEOTIDE SEQUENCE [LARGE SCALE GENOMIC DNA]</scope>
    <source>
        <strain evidence="4">ATCC 12950</strain>
    </source>
</reference>
<dbReference type="InterPro" id="IPR025714">
    <property type="entry name" value="Methyltranfer_dom"/>
</dbReference>
<protein>
    <recommendedName>
        <fullName evidence="2">Methyltransferase domain-containing protein</fullName>
    </recommendedName>
</protein>
<organism evidence="3 4">
    <name type="scientific">Microbispora rosea</name>
    <dbReference type="NCBI Taxonomy" id="58117"/>
    <lineage>
        <taxon>Bacteria</taxon>
        <taxon>Bacillati</taxon>
        <taxon>Actinomycetota</taxon>
        <taxon>Actinomycetes</taxon>
        <taxon>Streptosporangiales</taxon>
        <taxon>Streptosporangiaceae</taxon>
        <taxon>Microbispora</taxon>
    </lineage>
</organism>
<gene>
    <name evidence="3" type="ORF">SAMN05421833_11871</name>
</gene>
<name>A0A1N7EJQ9_9ACTN</name>
<feature type="compositionally biased region" description="Basic residues" evidence="1">
    <location>
        <begin position="144"/>
        <end position="165"/>
    </location>
</feature>
<evidence type="ECO:0000256" key="1">
    <source>
        <dbReference type="SAM" id="MobiDB-lite"/>
    </source>
</evidence>
<evidence type="ECO:0000259" key="2">
    <source>
        <dbReference type="Pfam" id="PF13847"/>
    </source>
</evidence>
<dbReference type="Pfam" id="PF13847">
    <property type="entry name" value="Methyltransf_31"/>
    <property type="match status" value="1"/>
</dbReference>
<dbReference type="EMBL" id="FTNI01000018">
    <property type="protein sequence ID" value="SIR88333.1"/>
    <property type="molecule type" value="Genomic_DNA"/>
</dbReference>
<dbReference type="Proteomes" id="UP000186096">
    <property type="component" value="Unassembled WGS sequence"/>
</dbReference>
<feature type="domain" description="Methyltransferase" evidence="2">
    <location>
        <begin position="1"/>
        <end position="72"/>
    </location>
</feature>
<accession>A0A1N7EJQ9</accession>
<evidence type="ECO:0000313" key="4">
    <source>
        <dbReference type="Proteomes" id="UP000186096"/>
    </source>
</evidence>
<dbReference type="SUPFAM" id="SSF53335">
    <property type="entry name" value="S-adenosyl-L-methionine-dependent methyltransferases"/>
    <property type="match status" value="1"/>
</dbReference>
<proteinExistence type="predicted"/>